<name>A0ABX2TA94_9PROT</name>
<gene>
    <name evidence="3" type="ORF">HND93_16170</name>
</gene>
<feature type="transmembrane region" description="Helical" evidence="1">
    <location>
        <begin position="73"/>
        <end position="91"/>
    </location>
</feature>
<keyword evidence="1" id="KW-1133">Transmembrane helix</keyword>
<organism evidence="3 4">
    <name type="scientific">Azospirillum oleiclasticum</name>
    <dbReference type="NCBI Taxonomy" id="2735135"/>
    <lineage>
        <taxon>Bacteria</taxon>
        <taxon>Pseudomonadati</taxon>
        <taxon>Pseudomonadota</taxon>
        <taxon>Alphaproteobacteria</taxon>
        <taxon>Rhodospirillales</taxon>
        <taxon>Azospirillaceae</taxon>
        <taxon>Azospirillum</taxon>
    </lineage>
</organism>
<evidence type="ECO:0000313" key="4">
    <source>
        <dbReference type="Proteomes" id="UP000584642"/>
    </source>
</evidence>
<dbReference type="EMBL" id="JABFDB010000011">
    <property type="protein sequence ID" value="NYZ21254.1"/>
    <property type="molecule type" value="Genomic_DNA"/>
</dbReference>
<accession>A0ABX2TA94</accession>
<keyword evidence="4" id="KW-1185">Reference proteome</keyword>
<proteinExistence type="predicted"/>
<reference evidence="3 4" key="1">
    <citation type="submission" date="2020-05" db="EMBL/GenBank/DDBJ databases">
        <title>Azospirillum oleiclasticum sp. nov, a nitrogen-fixing and heavy crude oil-emulsifying bacterium isolated from the crude oil of Yumen Oilfield.</title>
        <authorList>
            <person name="Wu D."/>
            <person name="Cai M."/>
            <person name="Zhang X."/>
        </authorList>
    </citation>
    <scope>NUCLEOTIDE SEQUENCE [LARGE SCALE GENOMIC DNA]</scope>
    <source>
        <strain evidence="3 4">ROY-1-1-2</strain>
    </source>
</reference>
<feature type="signal peptide" evidence="2">
    <location>
        <begin position="1"/>
        <end position="22"/>
    </location>
</feature>
<comment type="caution">
    <text evidence="3">The sequence shown here is derived from an EMBL/GenBank/DDBJ whole genome shotgun (WGS) entry which is preliminary data.</text>
</comment>
<keyword evidence="2" id="KW-0732">Signal</keyword>
<keyword evidence="1" id="KW-0812">Transmembrane</keyword>
<evidence type="ECO:0000313" key="3">
    <source>
        <dbReference type="EMBL" id="NYZ21254.1"/>
    </source>
</evidence>
<evidence type="ECO:0000256" key="1">
    <source>
        <dbReference type="SAM" id="Phobius"/>
    </source>
</evidence>
<evidence type="ECO:0000256" key="2">
    <source>
        <dbReference type="SAM" id="SignalP"/>
    </source>
</evidence>
<feature type="chain" id="PRO_5045461523" evidence="2">
    <location>
        <begin position="23"/>
        <end position="110"/>
    </location>
</feature>
<dbReference type="Proteomes" id="UP000584642">
    <property type="component" value="Unassembled WGS sequence"/>
</dbReference>
<feature type="transmembrane region" description="Helical" evidence="1">
    <location>
        <begin position="46"/>
        <end position="66"/>
    </location>
</feature>
<keyword evidence="1" id="KW-0472">Membrane</keyword>
<protein>
    <submittedName>
        <fullName evidence="3">Uncharacterized protein</fullName>
    </submittedName>
</protein>
<sequence>MPRLFACLFVLILAAAPLSARAADRLPAVETVPAQVEMPSVANRWGMVPGEALTVGIGVVAGVIAMDMMVGSAPALIAGAVAGALIGSWWFDAYGPTLKPITGAMKGGAI</sequence>
<dbReference type="RefSeq" id="WP_180283027.1">
    <property type="nucleotide sequence ID" value="NZ_JABFDB010000011.1"/>
</dbReference>